<sequence length="222" mass="24461">MADLDDFFAKRDKKKKTKKFLSSEELVKQLEQPKEPVKTKPSQIEEETEQQITNEENDDEWINPEPEKRPDYSNLKLGQLTINEDDEQGSSGNFFENESSQNDGDSSENPWKSSGSSGPPPPQESSTKPKVVPPSNTGIYIPSFLRAENAQKLRSKKNAPDLSAENFPSLGTEKPVKLDSINKKDGFEAVKHGGKLQAASSGNAPVTTENSFSSLVSDSLDS</sequence>
<evidence type="ECO:0000313" key="3">
    <source>
        <dbReference type="EMBL" id="CRK99931.1"/>
    </source>
</evidence>
<dbReference type="PANTHER" id="PTHR16284">
    <property type="entry name" value="PROTEIN CDV3 HOMOLOG"/>
    <property type="match status" value="1"/>
</dbReference>
<feature type="compositionally biased region" description="Low complexity" evidence="2">
    <location>
        <begin position="211"/>
        <end position="222"/>
    </location>
</feature>
<accession>A0A1J1II96</accession>
<feature type="compositionally biased region" description="Polar residues" evidence="2">
    <location>
        <begin position="124"/>
        <end position="138"/>
    </location>
</feature>
<dbReference type="PANTHER" id="PTHR16284:SF13">
    <property type="entry name" value="PROTEIN CDV3 HOMOLOG"/>
    <property type="match status" value="1"/>
</dbReference>
<feature type="compositionally biased region" description="Acidic residues" evidence="2">
    <location>
        <begin position="44"/>
        <end position="62"/>
    </location>
</feature>
<dbReference type="STRING" id="568069.A0A1J1II96"/>
<evidence type="ECO:0000256" key="2">
    <source>
        <dbReference type="SAM" id="MobiDB-lite"/>
    </source>
</evidence>
<comment type="similarity">
    <text evidence="1">Belongs to the CDV3 family.</text>
</comment>
<feature type="compositionally biased region" description="Polar residues" evidence="2">
    <location>
        <begin position="198"/>
        <end position="210"/>
    </location>
</feature>
<dbReference type="OrthoDB" id="6288097at2759"/>
<evidence type="ECO:0000256" key="1">
    <source>
        <dbReference type="ARBA" id="ARBA00006062"/>
    </source>
</evidence>
<gene>
    <name evidence="3" type="ORF">CLUMA_CG013231</name>
</gene>
<dbReference type="Proteomes" id="UP000183832">
    <property type="component" value="Unassembled WGS sequence"/>
</dbReference>
<protein>
    <submittedName>
        <fullName evidence="3">CLUMA_CG013231, isoform A</fullName>
    </submittedName>
</protein>
<dbReference type="GO" id="GO:0005737">
    <property type="term" value="C:cytoplasm"/>
    <property type="evidence" value="ECO:0007669"/>
    <property type="project" value="TreeGrafter"/>
</dbReference>
<dbReference type="AlphaFoldDB" id="A0A1J1II96"/>
<dbReference type="EMBL" id="CVRI01000054">
    <property type="protein sequence ID" value="CRK99931.1"/>
    <property type="molecule type" value="Genomic_DNA"/>
</dbReference>
<feature type="compositionally biased region" description="Polar residues" evidence="2">
    <location>
        <begin position="89"/>
        <end position="112"/>
    </location>
</feature>
<dbReference type="Pfam" id="PF15359">
    <property type="entry name" value="CDV3"/>
    <property type="match status" value="1"/>
</dbReference>
<feature type="region of interest" description="Disordered" evidence="2">
    <location>
        <begin position="194"/>
        <end position="222"/>
    </location>
</feature>
<evidence type="ECO:0000313" key="4">
    <source>
        <dbReference type="Proteomes" id="UP000183832"/>
    </source>
</evidence>
<keyword evidence="4" id="KW-1185">Reference proteome</keyword>
<reference evidence="3 4" key="1">
    <citation type="submission" date="2015-04" db="EMBL/GenBank/DDBJ databases">
        <authorList>
            <person name="Syromyatnikov M.Y."/>
            <person name="Popov V.N."/>
        </authorList>
    </citation>
    <scope>NUCLEOTIDE SEQUENCE [LARGE SCALE GENOMIC DNA]</scope>
</reference>
<dbReference type="InterPro" id="IPR026806">
    <property type="entry name" value="CDV3"/>
</dbReference>
<proteinExistence type="inferred from homology"/>
<feature type="region of interest" description="Disordered" evidence="2">
    <location>
        <begin position="27"/>
        <end position="178"/>
    </location>
</feature>
<feature type="compositionally biased region" description="Basic and acidic residues" evidence="2">
    <location>
        <begin position="27"/>
        <end position="38"/>
    </location>
</feature>
<organism evidence="3 4">
    <name type="scientific">Clunio marinus</name>
    <dbReference type="NCBI Taxonomy" id="568069"/>
    <lineage>
        <taxon>Eukaryota</taxon>
        <taxon>Metazoa</taxon>
        <taxon>Ecdysozoa</taxon>
        <taxon>Arthropoda</taxon>
        <taxon>Hexapoda</taxon>
        <taxon>Insecta</taxon>
        <taxon>Pterygota</taxon>
        <taxon>Neoptera</taxon>
        <taxon>Endopterygota</taxon>
        <taxon>Diptera</taxon>
        <taxon>Nematocera</taxon>
        <taxon>Chironomoidea</taxon>
        <taxon>Chironomidae</taxon>
        <taxon>Clunio</taxon>
    </lineage>
</organism>
<name>A0A1J1II96_9DIPT</name>